<dbReference type="InterPro" id="IPR052060">
    <property type="entry name" value="Bromo_WD_repeat"/>
</dbReference>
<keyword evidence="3" id="KW-1185">Reference proteome</keyword>
<name>A0A9W7YHY0_9FUNG</name>
<protein>
    <recommendedName>
        <fullName evidence="1">BRWD/PHIP N-terminal domain-containing protein</fullName>
    </recommendedName>
</protein>
<dbReference type="EMBL" id="JANBOI010000106">
    <property type="protein sequence ID" value="KAJ1733938.1"/>
    <property type="molecule type" value="Genomic_DNA"/>
</dbReference>
<dbReference type="GO" id="GO:0006357">
    <property type="term" value="P:regulation of transcription by RNA polymerase II"/>
    <property type="evidence" value="ECO:0007669"/>
    <property type="project" value="TreeGrafter"/>
</dbReference>
<organism evidence="2 3">
    <name type="scientific">Coemansia biformis</name>
    <dbReference type="NCBI Taxonomy" id="1286918"/>
    <lineage>
        <taxon>Eukaryota</taxon>
        <taxon>Fungi</taxon>
        <taxon>Fungi incertae sedis</taxon>
        <taxon>Zoopagomycota</taxon>
        <taxon>Kickxellomycotina</taxon>
        <taxon>Kickxellomycetes</taxon>
        <taxon>Kickxellales</taxon>
        <taxon>Kickxellaceae</taxon>
        <taxon>Coemansia</taxon>
    </lineage>
</organism>
<evidence type="ECO:0000313" key="3">
    <source>
        <dbReference type="Proteomes" id="UP001143981"/>
    </source>
</evidence>
<accession>A0A9W7YHY0</accession>
<dbReference type="GO" id="GO:0008360">
    <property type="term" value="P:regulation of cell shape"/>
    <property type="evidence" value="ECO:0007669"/>
    <property type="project" value="TreeGrafter"/>
</dbReference>
<dbReference type="PANTHER" id="PTHR16266">
    <property type="entry name" value="WD REPEAT DOMAIN 9"/>
    <property type="match status" value="1"/>
</dbReference>
<evidence type="ECO:0000313" key="2">
    <source>
        <dbReference type="EMBL" id="KAJ1733938.1"/>
    </source>
</evidence>
<feature type="domain" description="BRWD/PHIP N-terminal" evidence="1">
    <location>
        <begin position="3"/>
        <end position="75"/>
    </location>
</feature>
<dbReference type="AlphaFoldDB" id="A0A9W7YHY0"/>
<proteinExistence type="predicted"/>
<reference evidence="2" key="1">
    <citation type="submission" date="2022-07" db="EMBL/GenBank/DDBJ databases">
        <title>Phylogenomic reconstructions and comparative analyses of Kickxellomycotina fungi.</title>
        <authorList>
            <person name="Reynolds N.K."/>
            <person name="Stajich J.E."/>
            <person name="Barry K."/>
            <person name="Grigoriev I.V."/>
            <person name="Crous P."/>
            <person name="Smith M.E."/>
        </authorList>
    </citation>
    <scope>NUCLEOTIDE SEQUENCE</scope>
    <source>
        <strain evidence="2">BCRC 34381</strain>
    </source>
</reference>
<dbReference type="GO" id="GO:0005634">
    <property type="term" value="C:nucleus"/>
    <property type="evidence" value="ECO:0007669"/>
    <property type="project" value="TreeGrafter"/>
</dbReference>
<gene>
    <name evidence="2" type="ORF">LPJ61_001324</name>
</gene>
<sequence length="129" mass="14419">MPLNFLIAHYLAAGPLRDAAAPLWRLLEADGDAPALLPRRYDWLGNTHRRACSEIAREHPHIAHDELLRVMRAIVAGDHSALPASGGTLLGRTHRRPHDPLAGALCTGRLPWKAYEEQCWPWTRGKLLN</sequence>
<dbReference type="PANTHER" id="PTHR16266:SF17">
    <property type="entry name" value="BRWD3"/>
    <property type="match status" value="1"/>
</dbReference>
<dbReference type="InterPro" id="IPR057452">
    <property type="entry name" value="BRWD/PHIP_N"/>
</dbReference>
<dbReference type="Pfam" id="PF25437">
    <property type="entry name" value="BRWD1_N"/>
    <property type="match status" value="1"/>
</dbReference>
<comment type="caution">
    <text evidence="2">The sequence shown here is derived from an EMBL/GenBank/DDBJ whole genome shotgun (WGS) entry which is preliminary data.</text>
</comment>
<evidence type="ECO:0000259" key="1">
    <source>
        <dbReference type="Pfam" id="PF25437"/>
    </source>
</evidence>
<dbReference type="OrthoDB" id="538223at2759"/>
<dbReference type="GO" id="GO:0007010">
    <property type="term" value="P:cytoskeleton organization"/>
    <property type="evidence" value="ECO:0007669"/>
    <property type="project" value="TreeGrafter"/>
</dbReference>
<dbReference type="Proteomes" id="UP001143981">
    <property type="component" value="Unassembled WGS sequence"/>
</dbReference>